<evidence type="ECO:0000256" key="1">
    <source>
        <dbReference type="ARBA" id="ARBA00004141"/>
    </source>
</evidence>
<dbReference type="Gene3D" id="1.10.3470.10">
    <property type="entry name" value="ABC transporter involved in vitamin B12 uptake, BtuC"/>
    <property type="match status" value="1"/>
</dbReference>
<keyword evidence="5 7" id="KW-0472">Membrane</keyword>
<comment type="subcellular location">
    <subcellularLocation>
        <location evidence="6">Cell membrane</location>
        <topology evidence="6">Multi-pass membrane protein</topology>
    </subcellularLocation>
    <subcellularLocation>
        <location evidence="1">Membrane</location>
        <topology evidence="1">Multi-pass membrane protein</topology>
    </subcellularLocation>
</comment>
<dbReference type="GO" id="GO:0010043">
    <property type="term" value="P:response to zinc ion"/>
    <property type="evidence" value="ECO:0007669"/>
    <property type="project" value="TreeGrafter"/>
</dbReference>
<protein>
    <submittedName>
        <fullName evidence="8">Zinc/manganese transport system permease protein</fullName>
    </submittedName>
</protein>
<keyword evidence="4 7" id="KW-1133">Transmembrane helix</keyword>
<feature type="transmembrane region" description="Helical" evidence="7">
    <location>
        <begin position="121"/>
        <end position="138"/>
    </location>
</feature>
<dbReference type="GO" id="GO:0043190">
    <property type="term" value="C:ATP-binding cassette (ABC) transporter complex"/>
    <property type="evidence" value="ECO:0007669"/>
    <property type="project" value="InterPro"/>
</dbReference>
<evidence type="ECO:0000256" key="7">
    <source>
        <dbReference type="SAM" id="Phobius"/>
    </source>
</evidence>
<gene>
    <name evidence="8" type="ORF">SAMN02745977_00698</name>
</gene>
<accession>A0A1H8EHY4</accession>
<dbReference type="EMBL" id="FOCW01000001">
    <property type="protein sequence ID" value="SEN19026.1"/>
    <property type="molecule type" value="Genomic_DNA"/>
</dbReference>
<dbReference type="AlphaFoldDB" id="A0A1H8EHY4"/>
<evidence type="ECO:0000313" key="8">
    <source>
        <dbReference type="EMBL" id="SEN19026.1"/>
    </source>
</evidence>
<evidence type="ECO:0000256" key="6">
    <source>
        <dbReference type="RuleBase" id="RU003943"/>
    </source>
</evidence>
<feature type="transmembrane region" description="Helical" evidence="7">
    <location>
        <begin position="246"/>
        <end position="269"/>
    </location>
</feature>
<keyword evidence="3 6" id="KW-0812">Transmembrane</keyword>
<evidence type="ECO:0000256" key="5">
    <source>
        <dbReference type="ARBA" id="ARBA00023136"/>
    </source>
</evidence>
<evidence type="ECO:0000256" key="3">
    <source>
        <dbReference type="ARBA" id="ARBA00022692"/>
    </source>
</evidence>
<reference evidence="8 9" key="1">
    <citation type="submission" date="2016-10" db="EMBL/GenBank/DDBJ databases">
        <authorList>
            <person name="de Groot N.N."/>
        </authorList>
    </citation>
    <scope>NUCLEOTIDE SEQUENCE [LARGE SCALE GENOMIC DNA]</scope>
    <source>
        <strain evidence="8 9">DSM 15123</strain>
    </source>
</reference>
<feature type="transmembrane region" description="Helical" evidence="7">
    <location>
        <begin position="275"/>
        <end position="294"/>
    </location>
</feature>
<dbReference type="GO" id="GO:0055085">
    <property type="term" value="P:transmembrane transport"/>
    <property type="evidence" value="ECO:0007669"/>
    <property type="project" value="InterPro"/>
</dbReference>
<name>A0A1H8EHY4_9BURK</name>
<comment type="similarity">
    <text evidence="2 6">Belongs to the ABC-3 integral membrane protein family.</text>
</comment>
<feature type="transmembrane region" description="Helical" evidence="7">
    <location>
        <begin position="201"/>
        <end position="234"/>
    </location>
</feature>
<evidence type="ECO:0000313" key="9">
    <source>
        <dbReference type="Proteomes" id="UP000199531"/>
    </source>
</evidence>
<feature type="transmembrane region" description="Helical" evidence="7">
    <location>
        <begin position="150"/>
        <end position="181"/>
    </location>
</feature>
<dbReference type="Proteomes" id="UP000199531">
    <property type="component" value="Unassembled WGS sequence"/>
</dbReference>
<organism evidence="8 9">
    <name type="scientific">Brachymonas denitrificans DSM 15123</name>
    <dbReference type="NCBI Taxonomy" id="1121117"/>
    <lineage>
        <taxon>Bacteria</taxon>
        <taxon>Pseudomonadati</taxon>
        <taxon>Pseudomonadota</taxon>
        <taxon>Betaproteobacteria</taxon>
        <taxon>Burkholderiales</taxon>
        <taxon>Comamonadaceae</taxon>
        <taxon>Brachymonas</taxon>
    </lineage>
</organism>
<feature type="transmembrane region" description="Helical" evidence="7">
    <location>
        <begin position="41"/>
        <end position="61"/>
    </location>
</feature>
<keyword evidence="6" id="KW-0813">Transport</keyword>
<proteinExistence type="inferred from homology"/>
<dbReference type="Pfam" id="PF00950">
    <property type="entry name" value="ABC-3"/>
    <property type="match status" value="1"/>
</dbReference>
<dbReference type="InterPro" id="IPR037294">
    <property type="entry name" value="ABC_BtuC-like"/>
</dbReference>
<dbReference type="CDD" id="cd06550">
    <property type="entry name" value="TM_ABC_iron-siderophores_like"/>
    <property type="match status" value="1"/>
</dbReference>
<evidence type="ECO:0000256" key="4">
    <source>
        <dbReference type="ARBA" id="ARBA00022989"/>
    </source>
</evidence>
<dbReference type="PANTHER" id="PTHR30477:SF13">
    <property type="entry name" value="IRON TRANSPORT SYSTEM MEMBRANE PROTEIN HI_0360-RELATED"/>
    <property type="match status" value="1"/>
</dbReference>
<dbReference type="PANTHER" id="PTHR30477">
    <property type="entry name" value="ABC-TRANSPORTER METAL-BINDING PROTEIN"/>
    <property type="match status" value="1"/>
</dbReference>
<sequence>MCNPTSSSPRSTSIITTMIDASLLHDLLIGPFVEFDFMRRALAGVLFLSLSAAPIGVLLMLRRMSLMGDAISHAVLPGVAAGYMLAGFNITAMGLGGLIAGLVVALGVGLASRYSSLKEDANFAAFYLTCLAIGVLMVSRQGSQVDLLHLLFGSVLAVDVPTLTLVAGVASITLVVLALIYRPLLVQIVDPVFLQAVGARGTLWHVLFLMLVVLNLVAGFQALGTLMAVGLMMLPAITARLWRDRMGAIMLLAVLIALVCGYGGLLLSFHVDLPSGPAIILLCGGVYLFSLLFASQGGMIPRWLSHRHHQRAGFTPDRKDAS</sequence>
<evidence type="ECO:0000256" key="2">
    <source>
        <dbReference type="ARBA" id="ARBA00008034"/>
    </source>
</evidence>
<dbReference type="SUPFAM" id="SSF81345">
    <property type="entry name" value="ABC transporter involved in vitamin B12 uptake, BtuC"/>
    <property type="match status" value="1"/>
</dbReference>
<keyword evidence="9" id="KW-1185">Reference proteome</keyword>
<feature type="transmembrane region" description="Helical" evidence="7">
    <location>
        <begin position="82"/>
        <end position="109"/>
    </location>
</feature>
<dbReference type="STRING" id="1121117.SAMN02745977_00698"/>
<dbReference type="InterPro" id="IPR001626">
    <property type="entry name" value="ABC_TroCD"/>
</dbReference>